<name>A0A482WI52_LAOST</name>
<evidence type="ECO:0000256" key="1">
    <source>
        <dbReference type="SAM" id="MobiDB-lite"/>
    </source>
</evidence>
<reference evidence="2 3" key="1">
    <citation type="journal article" date="2017" name="Gigascience">
        <title>Genome sequence of the small brown planthopper, Laodelphax striatellus.</title>
        <authorList>
            <person name="Zhu J."/>
            <person name="Jiang F."/>
            <person name="Wang X."/>
            <person name="Yang P."/>
            <person name="Bao Y."/>
            <person name="Zhao W."/>
            <person name="Wang W."/>
            <person name="Lu H."/>
            <person name="Wang Q."/>
            <person name="Cui N."/>
            <person name="Li J."/>
            <person name="Chen X."/>
            <person name="Luo L."/>
            <person name="Yu J."/>
            <person name="Kang L."/>
            <person name="Cui F."/>
        </authorList>
    </citation>
    <scope>NUCLEOTIDE SEQUENCE [LARGE SCALE GENOMIC DNA]</scope>
    <source>
        <strain evidence="2">Lst14</strain>
    </source>
</reference>
<gene>
    <name evidence="2" type="ORF">LSTR_LSTR016325</name>
</gene>
<evidence type="ECO:0000313" key="3">
    <source>
        <dbReference type="Proteomes" id="UP000291343"/>
    </source>
</evidence>
<protein>
    <submittedName>
        <fullName evidence="2">Uncharacterized protein</fullName>
    </submittedName>
</protein>
<dbReference type="AlphaFoldDB" id="A0A482WI52"/>
<proteinExistence type="predicted"/>
<sequence length="91" mass="10020">MQGGIDSYFSPSGSKKRERSTISPEVSSQPGKKRVDLLTSKMDEHKFKAGCNSATAMVKRNSGILGGGSEEILKSFKEVQENNKQQRLDNE</sequence>
<evidence type="ECO:0000313" key="2">
    <source>
        <dbReference type="EMBL" id="RZF33229.1"/>
    </source>
</evidence>
<feature type="region of interest" description="Disordered" evidence="1">
    <location>
        <begin position="1"/>
        <end position="35"/>
    </location>
</feature>
<dbReference type="EMBL" id="QKKF02034459">
    <property type="protein sequence ID" value="RZF33229.1"/>
    <property type="molecule type" value="Genomic_DNA"/>
</dbReference>
<comment type="caution">
    <text evidence="2">The sequence shown here is derived from an EMBL/GenBank/DDBJ whole genome shotgun (WGS) entry which is preliminary data.</text>
</comment>
<keyword evidence="3" id="KW-1185">Reference proteome</keyword>
<dbReference type="InParanoid" id="A0A482WI52"/>
<dbReference type="Proteomes" id="UP000291343">
    <property type="component" value="Unassembled WGS sequence"/>
</dbReference>
<organism evidence="2 3">
    <name type="scientific">Laodelphax striatellus</name>
    <name type="common">Small brown planthopper</name>
    <name type="synonym">Delphax striatella</name>
    <dbReference type="NCBI Taxonomy" id="195883"/>
    <lineage>
        <taxon>Eukaryota</taxon>
        <taxon>Metazoa</taxon>
        <taxon>Ecdysozoa</taxon>
        <taxon>Arthropoda</taxon>
        <taxon>Hexapoda</taxon>
        <taxon>Insecta</taxon>
        <taxon>Pterygota</taxon>
        <taxon>Neoptera</taxon>
        <taxon>Paraneoptera</taxon>
        <taxon>Hemiptera</taxon>
        <taxon>Auchenorrhyncha</taxon>
        <taxon>Fulgoroidea</taxon>
        <taxon>Delphacidae</taxon>
        <taxon>Criomorphinae</taxon>
        <taxon>Laodelphax</taxon>
    </lineage>
</organism>
<feature type="compositionally biased region" description="Polar residues" evidence="1">
    <location>
        <begin position="21"/>
        <end position="30"/>
    </location>
</feature>
<accession>A0A482WI52</accession>